<dbReference type="AlphaFoldDB" id="A0A125Y1L2"/>
<dbReference type="RefSeq" id="WP_042014953.1">
    <property type="nucleotide sequence ID" value="NZ_AP022214.1"/>
</dbReference>
<protein>
    <submittedName>
        <fullName evidence="2">TAXI family TRAP transporter solute-binding subunit</fullName>
    </submittedName>
</protein>
<feature type="chain" id="PRO_5044548089" evidence="1">
    <location>
        <begin position="19"/>
        <end position="313"/>
    </location>
</feature>
<dbReference type="SUPFAM" id="SSF53850">
    <property type="entry name" value="Periplasmic binding protein-like II"/>
    <property type="match status" value="1"/>
</dbReference>
<keyword evidence="5" id="KW-1185">Reference proteome</keyword>
<dbReference type="OrthoDB" id="5582316at2"/>
<comment type="caution">
    <text evidence="2">The sequence shown here is derived from an EMBL/GenBank/DDBJ whole genome shotgun (WGS) entry which is preliminary data.</text>
</comment>
<evidence type="ECO:0000313" key="5">
    <source>
        <dbReference type="Proteomes" id="UP001304847"/>
    </source>
</evidence>
<dbReference type="PANTHER" id="PTHR42941">
    <property type="entry name" value="SLL1037 PROTEIN"/>
    <property type="match status" value="1"/>
</dbReference>
<dbReference type="Proteomes" id="UP001160758">
    <property type="component" value="Unassembled WGS sequence"/>
</dbReference>
<evidence type="ECO:0000313" key="4">
    <source>
        <dbReference type="Proteomes" id="UP001160758"/>
    </source>
</evidence>
<keyword evidence="1" id="KW-0732">Signal</keyword>
<dbReference type="Pfam" id="PF16868">
    <property type="entry name" value="NMT1_3"/>
    <property type="match status" value="1"/>
</dbReference>
<reference evidence="3 5" key="2">
    <citation type="submission" date="2023-12" db="EMBL/GenBank/DDBJ databases">
        <title>Characterization of antibiotic resistance in Aeromonas spp. in hospital effluent.</title>
        <authorList>
            <person name="Negoseki B.R.S."/>
            <person name="Krul D."/>
            <person name="Siqueira A.C."/>
            <person name="Almeida M."/>
            <person name="Mesa D."/>
            <person name="Conte D."/>
            <person name="Dalla-Costa L.M."/>
        </authorList>
    </citation>
    <scope>NUCLEOTIDE SEQUENCE [LARGE SCALE GENOMIC DNA]</scope>
    <source>
        <strain evidence="3 5">36v</strain>
    </source>
</reference>
<accession>A0A125Y1L2</accession>
<dbReference type="CDD" id="cd13568">
    <property type="entry name" value="PBP2_TAXI_TRAP_like_3"/>
    <property type="match status" value="1"/>
</dbReference>
<evidence type="ECO:0000313" key="2">
    <source>
        <dbReference type="EMBL" id="MDH1896519.1"/>
    </source>
</evidence>
<proteinExistence type="predicted"/>
<reference evidence="2" key="1">
    <citation type="submission" date="2022-09" db="EMBL/GenBank/DDBJ databases">
        <title>Intensive care unit water sources are persistently colonized with multi-drug resistant bacteria and are the site of extensive horizontal gene transfer of antibiotic resistance genes.</title>
        <authorList>
            <person name="Diorio-Toth L."/>
        </authorList>
    </citation>
    <scope>NUCLEOTIDE SEQUENCE</scope>
    <source>
        <strain evidence="2">GD03796</strain>
    </source>
</reference>
<organism evidence="2 4">
    <name type="scientific">Aeromonas caviae</name>
    <name type="common">Aeromonas punctata</name>
    <dbReference type="NCBI Taxonomy" id="648"/>
    <lineage>
        <taxon>Bacteria</taxon>
        <taxon>Pseudomonadati</taxon>
        <taxon>Pseudomonadota</taxon>
        <taxon>Gammaproteobacteria</taxon>
        <taxon>Aeromonadales</taxon>
        <taxon>Aeromonadaceae</taxon>
        <taxon>Aeromonas</taxon>
    </lineage>
</organism>
<dbReference type="PANTHER" id="PTHR42941:SF1">
    <property type="entry name" value="SLL1037 PROTEIN"/>
    <property type="match status" value="1"/>
</dbReference>
<evidence type="ECO:0000313" key="3">
    <source>
        <dbReference type="EMBL" id="MEA9435086.1"/>
    </source>
</evidence>
<dbReference type="GeneID" id="48824021"/>
<name>A0A125Y1L2_AERCA</name>
<dbReference type="EMBL" id="JAOCFT010000001">
    <property type="protein sequence ID" value="MDH1896519.1"/>
    <property type="molecule type" value="Genomic_DNA"/>
</dbReference>
<dbReference type="NCBIfam" id="TIGR02122">
    <property type="entry name" value="TRAP_TAXI"/>
    <property type="match status" value="1"/>
</dbReference>
<evidence type="ECO:0000256" key="1">
    <source>
        <dbReference type="SAM" id="SignalP"/>
    </source>
</evidence>
<dbReference type="Gene3D" id="3.40.190.10">
    <property type="entry name" value="Periplasmic binding protein-like II"/>
    <property type="match status" value="2"/>
</dbReference>
<dbReference type="InterPro" id="IPR011852">
    <property type="entry name" value="TRAP_TAXI"/>
</dbReference>
<feature type="signal peptide" evidence="1">
    <location>
        <begin position="1"/>
        <end position="18"/>
    </location>
</feature>
<dbReference type="EMBL" id="JAYGOJ010000013">
    <property type="protein sequence ID" value="MEA9435086.1"/>
    <property type="molecule type" value="Genomic_DNA"/>
</dbReference>
<gene>
    <name evidence="2" type="ORF">N5I07_02645</name>
    <name evidence="3" type="ORF">VCX44_04450</name>
</gene>
<dbReference type="Proteomes" id="UP001304847">
    <property type="component" value="Unassembled WGS sequence"/>
</dbReference>
<sequence length="313" mass="34380">MRIPLLLLALLWQPTLHATTMTIGTGGEQGIYYQVIKEFCRLAKKSDPTMPCKLQASSGSIENLRQLKTGEVPYALVQSDWLYQASQGTGPFAAQPQPELRALFATHAEPFTIVVRADGDITTLEQLKLAPIDMGLKSSGTRQTALALFNVLGAKEQDLDLKSVANLSEALCNKQIDAYGLVMGHPNRIVLDTAKRCAVRFLAIEGPVRDQLLKGVRYYQRSQVPARIYPGNLKATPTFAIAATLVTNAATPDDEVYRLTRAMLSQQTSFNEQTYGYANLFHKARNKIGPVLSVEQHPGAGKYFEELKAAGKL</sequence>